<comment type="similarity">
    <text evidence="1 4">Belongs to the SMG8 family.</text>
</comment>
<feature type="non-terminal residue" evidence="7">
    <location>
        <position position="1"/>
    </location>
</feature>
<dbReference type="AlphaFoldDB" id="A0A315V740"/>
<feature type="region of interest" description="Disordered" evidence="5">
    <location>
        <begin position="316"/>
        <end position="346"/>
    </location>
</feature>
<feature type="transmembrane region" description="Helical" evidence="6">
    <location>
        <begin position="1206"/>
        <end position="1226"/>
    </location>
</feature>
<dbReference type="STRING" id="33528.ENSGAFP00000030462"/>
<evidence type="ECO:0000256" key="4">
    <source>
        <dbReference type="RuleBase" id="RU367133"/>
    </source>
</evidence>
<feature type="compositionally biased region" description="Polar residues" evidence="5">
    <location>
        <begin position="336"/>
        <end position="346"/>
    </location>
</feature>
<dbReference type="Proteomes" id="UP000250572">
    <property type="component" value="Unassembled WGS sequence"/>
</dbReference>
<evidence type="ECO:0000256" key="3">
    <source>
        <dbReference type="ARBA" id="ARBA00029509"/>
    </source>
</evidence>
<feature type="non-terminal residue" evidence="7">
    <location>
        <position position="1227"/>
    </location>
</feature>
<feature type="compositionally biased region" description="Polar residues" evidence="5">
    <location>
        <begin position="851"/>
        <end position="865"/>
    </location>
</feature>
<keyword evidence="8" id="KW-1185">Reference proteome</keyword>
<name>A0A315V740_GAMAF</name>
<reference evidence="7 8" key="1">
    <citation type="journal article" date="2018" name="G3 (Bethesda)">
        <title>A High-Quality Reference Genome for the Invasive Mosquitofish Gambusia affinis Using a Chicago Library.</title>
        <authorList>
            <person name="Hoffberg S.L."/>
            <person name="Troendle N.J."/>
            <person name="Glenn T.C."/>
            <person name="Mahmud O."/>
            <person name="Louha S."/>
            <person name="Chalopin D."/>
            <person name="Bennetzen J.L."/>
            <person name="Mauricio R."/>
        </authorList>
    </citation>
    <scope>NUCLEOTIDE SEQUENCE [LARGE SCALE GENOMIC DNA]</scope>
    <source>
        <strain evidence="7">NE01/NJP1002.9</strain>
        <tissue evidence="7">Muscle</tissue>
    </source>
</reference>
<organism evidence="7 8">
    <name type="scientific">Gambusia affinis</name>
    <name type="common">Western mosquitofish</name>
    <name type="synonym">Heterandria affinis</name>
    <dbReference type="NCBI Taxonomy" id="33528"/>
    <lineage>
        <taxon>Eukaryota</taxon>
        <taxon>Metazoa</taxon>
        <taxon>Chordata</taxon>
        <taxon>Craniata</taxon>
        <taxon>Vertebrata</taxon>
        <taxon>Euteleostomi</taxon>
        <taxon>Actinopterygii</taxon>
        <taxon>Neopterygii</taxon>
        <taxon>Teleostei</taxon>
        <taxon>Neoteleostei</taxon>
        <taxon>Acanthomorphata</taxon>
        <taxon>Ovalentaria</taxon>
        <taxon>Atherinomorphae</taxon>
        <taxon>Cyprinodontiformes</taxon>
        <taxon>Poeciliidae</taxon>
        <taxon>Poeciliinae</taxon>
        <taxon>Gambusia</taxon>
    </lineage>
</organism>
<keyword evidence="6" id="KW-0812">Transmembrane</keyword>
<dbReference type="EMBL" id="NHOQ01002201">
    <property type="protein sequence ID" value="PWA19119.1"/>
    <property type="molecule type" value="Genomic_DNA"/>
</dbReference>
<feature type="region of interest" description="Disordered" evidence="5">
    <location>
        <begin position="199"/>
        <end position="224"/>
    </location>
</feature>
<keyword evidence="6" id="KW-0472">Membrane</keyword>
<feature type="region of interest" description="Disordered" evidence="5">
    <location>
        <begin position="1170"/>
        <end position="1189"/>
    </location>
</feature>
<feature type="compositionally biased region" description="Polar residues" evidence="5">
    <location>
        <begin position="1058"/>
        <end position="1069"/>
    </location>
</feature>
<feature type="region of interest" description="Disordered" evidence="5">
    <location>
        <begin position="374"/>
        <end position="398"/>
    </location>
</feature>
<evidence type="ECO:0000313" key="8">
    <source>
        <dbReference type="Proteomes" id="UP000250572"/>
    </source>
</evidence>
<dbReference type="PANTHER" id="PTHR13091">
    <property type="entry name" value="AMPLIFIED IN BREAST CANCER 2-RELATED"/>
    <property type="match status" value="1"/>
</dbReference>
<comment type="function">
    <text evidence="4">Involved in nonsense-mediated decay (NMD) of mRNAs containing premature stop codons.</text>
</comment>
<feature type="region of interest" description="Disordered" evidence="5">
    <location>
        <begin position="838"/>
        <end position="865"/>
    </location>
</feature>
<dbReference type="Pfam" id="PF10220">
    <property type="entry name" value="Smg8_Smg9"/>
    <property type="match status" value="1"/>
</dbReference>
<accession>A0A315V740</accession>
<evidence type="ECO:0000256" key="2">
    <source>
        <dbReference type="ARBA" id="ARBA00023161"/>
    </source>
</evidence>
<sequence length="1227" mass="136863">DDLVLDVLVLDVLVLDVLVLDDLVLDVLVLDDLVLDVLVLDVLVLDDLVLDVLVLDVLVLDVLVLDETLQLTGLFSTIPNYPLNITGLTITIFRIQAELCNVLHLLRTLSSPVESRRRNAVQDRRQTFLDNLEKISPFDSMLCFSPILTKSCSFRNTSTQPHGGDIRAMTDRKLWVDGSVATRAERSFLNNKRWISREEPKSLQGTRRGNRSSSNDELLPPPPTVFSLEVKRTTDFKRLNNLIKKAGSVWVRFIARQHQSEALLQFSWFRLNIRAAARLKPNTPNSAVGFTEEPEPGVPSRSGCVSARRCCRHRSRHSPSISSSVTRSDKGRIGTGSPSCRGSLISRTNSSRNRRKVFSSAAEPAIISHSWAETDTKHQNRRSGARGRPVVSERRTVDQTDWTSCHRLDRAPIQSRAGARAALSGISADQEAVTSEGRRRLTVTASACRSLETLIPQREEILMGNCDNRRLFLQLGAADWLISISKAQQTPGFMQREAGSANLHGSDRGTYPVLIVNGTGSVQGNRSVSIFIPRFSVMKEANMAPPVDLGALLRAEPQEDPSRREDGLCVVGVFGKSSTQTGALKEALINTLADKHIFSLFGSEDGDSSDSHVQALYDQENRVLYLLLSSVCDSRQLLRACRSLSAGISHVDAHDLWKGLDRQHCQHLLYMFSVCHVLLLVHPSQTFDVTYDRLFRALDALRQKVLPLIRAAIKDCAVSKEWKLNCRPCPPRLLFVFQMNATLKVPGNGSDSGGNPEKPKKHSPRRRLQHALEDQIYRIFRKSRVLTNQSSNCLFTVPANQAFVYVIPAADQDPVGALLGQLRSNCVLSDQDSAPILTGPRRYQQMRRSARQPSGSRESSGPTSGQLVDCSLKEFLWQHVELVLTKKGFDDSVGRNPQPSHFELPTFTKWVQLASRLYQVLITNTDEELAELATKVQSQVKVLDGFLDADTKFSENRCQKALPLAHSAYQSNLPHNYTTTVHKNQLAQALRVYSQHARGVAFQRYAVQLHEDCYKFWSNGHQLCEERSLTDQHCVHKFHLLPESGEKPDLDHNPPIMNHNSRGRSTSACNCGRKQAPRDDPFDIQAANHDFYQILEEKCCGKLERIDFPVFQPSTPDPAPASDRAQRPPSETSADGERPKEPSAAHSHTPGDASLSLALSLGQSTDSLGAYADADQADGPVQPKRPSLVDRQPSTVEYLPVRELQLFLLQLLLLQLFLLQLFLLLLR</sequence>
<gene>
    <name evidence="7" type="ORF">CCH79_00020488</name>
</gene>
<evidence type="ECO:0000256" key="6">
    <source>
        <dbReference type="SAM" id="Phobius"/>
    </source>
</evidence>
<comment type="caution">
    <text evidence="7">The sequence shown here is derived from an EMBL/GenBank/DDBJ whole genome shotgun (WGS) entry which is preliminary data.</text>
</comment>
<dbReference type="InterPro" id="IPR019354">
    <property type="entry name" value="SMG8-like"/>
</dbReference>
<evidence type="ECO:0000256" key="1">
    <source>
        <dbReference type="ARBA" id="ARBA00006443"/>
    </source>
</evidence>
<proteinExistence type="inferred from homology"/>
<evidence type="ECO:0000313" key="7">
    <source>
        <dbReference type="EMBL" id="PWA19119.1"/>
    </source>
</evidence>
<feature type="region of interest" description="Disordered" evidence="5">
    <location>
        <begin position="1110"/>
        <end position="1154"/>
    </location>
</feature>
<dbReference type="GO" id="GO:0000184">
    <property type="term" value="P:nuclear-transcribed mRNA catabolic process, nonsense-mediated decay"/>
    <property type="evidence" value="ECO:0007669"/>
    <property type="project" value="UniProtKB-UniRule"/>
</dbReference>
<feature type="region of interest" description="Disordered" evidence="5">
    <location>
        <begin position="1043"/>
        <end position="1081"/>
    </location>
</feature>
<keyword evidence="6" id="KW-1133">Transmembrane helix</keyword>
<feature type="region of interest" description="Disordered" evidence="5">
    <location>
        <begin position="746"/>
        <end position="767"/>
    </location>
</feature>
<dbReference type="PANTHER" id="PTHR13091:SF0">
    <property type="entry name" value="NONSENSE-MEDIATED MRNA DECAY FACTOR SMG8"/>
    <property type="match status" value="1"/>
</dbReference>
<keyword evidence="2 4" id="KW-0866">Nonsense-mediated mRNA decay</keyword>
<protein>
    <recommendedName>
        <fullName evidence="3 4">Nonsense-mediated mRNA decay factor SMG8</fullName>
    </recommendedName>
</protein>
<feature type="compositionally biased region" description="Polar residues" evidence="5">
    <location>
        <begin position="203"/>
        <end position="216"/>
    </location>
</feature>
<evidence type="ECO:0000256" key="5">
    <source>
        <dbReference type="SAM" id="MobiDB-lite"/>
    </source>
</evidence>